<accession>A0A8K0JHP7</accession>
<dbReference type="Proteomes" id="UP000812966">
    <property type="component" value="Unassembled WGS sequence"/>
</dbReference>
<keyword evidence="2" id="KW-1185">Reference proteome</keyword>
<reference evidence="1" key="1">
    <citation type="submission" date="2020-04" db="EMBL/GenBank/DDBJ databases">
        <title>Analysis of mating type loci in Filobasidium floriforme.</title>
        <authorList>
            <person name="Nowrousian M."/>
        </authorList>
    </citation>
    <scope>NUCLEOTIDE SEQUENCE</scope>
    <source>
        <strain evidence="1">CBS 6242</strain>
    </source>
</reference>
<proteinExistence type="predicted"/>
<evidence type="ECO:0000313" key="1">
    <source>
        <dbReference type="EMBL" id="KAG7530469.1"/>
    </source>
</evidence>
<organism evidence="1 2">
    <name type="scientific">Filobasidium floriforme</name>
    <dbReference type="NCBI Taxonomy" id="5210"/>
    <lineage>
        <taxon>Eukaryota</taxon>
        <taxon>Fungi</taxon>
        <taxon>Dikarya</taxon>
        <taxon>Basidiomycota</taxon>
        <taxon>Agaricomycotina</taxon>
        <taxon>Tremellomycetes</taxon>
        <taxon>Filobasidiales</taxon>
        <taxon>Filobasidiaceae</taxon>
        <taxon>Filobasidium</taxon>
    </lineage>
</organism>
<gene>
    <name evidence="1" type="ORF">FFLO_05010</name>
</gene>
<comment type="caution">
    <text evidence="1">The sequence shown here is derived from an EMBL/GenBank/DDBJ whole genome shotgun (WGS) entry which is preliminary data.</text>
</comment>
<sequence length="162" mass="18717">MLISSETAKDDYSLLASFEDLESIKSYISDLGQELSQLRLSKEQKESIVAALQSTLFSGRLKPAAEDDVYQNEFQDGEFEKGYEEQLYRRWMSSKSVEERKQLALEGYRTLIGLEPGAELKMRDKDVIKDLSDSAAKDDLKAGWSEYLQKLAWQKLQARFWR</sequence>
<name>A0A8K0JHP7_9TREE</name>
<dbReference type="EMBL" id="JABELV010000117">
    <property type="protein sequence ID" value="KAG7530469.1"/>
    <property type="molecule type" value="Genomic_DNA"/>
</dbReference>
<evidence type="ECO:0000313" key="2">
    <source>
        <dbReference type="Proteomes" id="UP000812966"/>
    </source>
</evidence>
<protein>
    <submittedName>
        <fullName evidence="1">Uncharacterized protein</fullName>
    </submittedName>
</protein>
<dbReference type="AlphaFoldDB" id="A0A8K0JHP7"/>